<dbReference type="KEGG" id="pacs:FAZ98_22320"/>
<evidence type="ECO:0000313" key="3">
    <source>
        <dbReference type="Proteomes" id="UP000433577"/>
    </source>
</evidence>
<organism evidence="2 3">
    <name type="scientific">Paraburkholderia acidisoli</name>
    <dbReference type="NCBI Taxonomy" id="2571748"/>
    <lineage>
        <taxon>Bacteria</taxon>
        <taxon>Pseudomonadati</taxon>
        <taxon>Pseudomonadota</taxon>
        <taxon>Betaproteobacteria</taxon>
        <taxon>Burkholderiales</taxon>
        <taxon>Burkholderiaceae</taxon>
        <taxon>Paraburkholderia</taxon>
    </lineage>
</organism>
<sequence length="384" mass="41992">MTVLEPKPVLTPREALARYEDALTLRLADGRPAVLPGVIGTIYFERGSQPQVRAAILECFDRFDALFGAHLKGGKDEDLGKFTRRTAAGVTRIRRAIVSTPSFRQVSVIRSSATDQDTAAQYSIQTLTGLALPQDYVSPTGRLRVPAGAESGLSWLKFTLPMQHVETAEGTAQYEGFLRFVCERLVVRGGYGGFAPALPYRYHPHTLHERALAERFSGLEIDSGSHTLSERYDPVSYEGESRDDLTAVYDHLHPGAKVGRWGFIKGVNWYTLLGDLFVARLGGETALRRALERPDVLIERVGSCLLIRAGDVPRLGAPEEGLPEPYVFVNRVLRVLRDPNACDLPAEGGEGPAASGTNPRSWAARFDLPDAPPIPEPPAIVAQP</sequence>
<dbReference type="EMBL" id="CP046915">
    <property type="protein sequence ID" value="QGZ64580.1"/>
    <property type="molecule type" value="Genomic_DNA"/>
</dbReference>
<protein>
    <submittedName>
        <fullName evidence="2">DUF3396 domain-containing protein</fullName>
    </submittedName>
</protein>
<dbReference type="InterPro" id="IPR021815">
    <property type="entry name" value="TsiV"/>
</dbReference>
<dbReference type="Pfam" id="PF11876">
    <property type="entry name" value="TsiV"/>
    <property type="match status" value="2"/>
</dbReference>
<dbReference type="RefSeq" id="WP_158954158.1">
    <property type="nucleotide sequence ID" value="NZ_CP046915.1"/>
</dbReference>
<evidence type="ECO:0000256" key="1">
    <source>
        <dbReference type="SAM" id="MobiDB-lite"/>
    </source>
</evidence>
<feature type="region of interest" description="Disordered" evidence="1">
    <location>
        <begin position="344"/>
        <end position="384"/>
    </location>
</feature>
<reference evidence="2 3" key="1">
    <citation type="submission" date="2019-12" db="EMBL/GenBank/DDBJ databases">
        <title>Paraburkholderia acidiphila 7Q-K02 sp. nov and Paraburkholderia acidisoli DHF22 sp. nov., two strains isolated from forest soil.</title>
        <authorList>
            <person name="Gao Z."/>
            <person name="Qiu L."/>
        </authorList>
    </citation>
    <scope>NUCLEOTIDE SEQUENCE [LARGE SCALE GENOMIC DNA]</scope>
    <source>
        <strain evidence="2 3">DHF22</strain>
    </source>
</reference>
<dbReference type="Proteomes" id="UP000433577">
    <property type="component" value="Chromosome 3"/>
</dbReference>
<keyword evidence="3" id="KW-1185">Reference proteome</keyword>
<dbReference type="OrthoDB" id="8986326at2"/>
<proteinExistence type="predicted"/>
<gene>
    <name evidence="2" type="ORF">FAZ98_22320</name>
</gene>
<accession>A0A7Z2JIQ4</accession>
<dbReference type="AlphaFoldDB" id="A0A7Z2JIQ4"/>
<name>A0A7Z2JIQ4_9BURK</name>
<evidence type="ECO:0000313" key="2">
    <source>
        <dbReference type="EMBL" id="QGZ64580.1"/>
    </source>
</evidence>